<sequence length="108" mass="11678">MGSFSQFFFKAGEGEQISTTVSSASDSRSAIVGRVLDRNGQPVENALVLLFETVESPDDLKLTAQGFTDGAGHFAFGPLIVGSLYLIKVFRDALKVRELELLAEPPEE</sequence>
<protein>
    <recommendedName>
        <fullName evidence="3">Carboxypeptidase regulatory-like domain-containing protein</fullName>
    </recommendedName>
</protein>
<evidence type="ECO:0000313" key="2">
    <source>
        <dbReference type="Proteomes" id="UP000192790"/>
    </source>
</evidence>
<evidence type="ECO:0000313" key="1">
    <source>
        <dbReference type="EMBL" id="SMC75351.1"/>
    </source>
</evidence>
<proteinExistence type="predicted"/>
<evidence type="ECO:0008006" key="3">
    <source>
        <dbReference type="Google" id="ProtNLM"/>
    </source>
</evidence>
<dbReference type="SUPFAM" id="SSF49464">
    <property type="entry name" value="Carboxypeptidase regulatory domain-like"/>
    <property type="match status" value="1"/>
</dbReference>
<organism evidence="1 2">
    <name type="scientific">Papillibacter cinnamivorans DSM 12816</name>
    <dbReference type="NCBI Taxonomy" id="1122930"/>
    <lineage>
        <taxon>Bacteria</taxon>
        <taxon>Bacillati</taxon>
        <taxon>Bacillota</taxon>
        <taxon>Clostridia</taxon>
        <taxon>Eubacteriales</taxon>
        <taxon>Oscillospiraceae</taxon>
        <taxon>Papillibacter</taxon>
    </lineage>
</organism>
<accession>A0A1W2BR55</accession>
<dbReference type="STRING" id="1122930.SAMN02745168_2316"/>
<reference evidence="1 2" key="1">
    <citation type="submission" date="2017-04" db="EMBL/GenBank/DDBJ databases">
        <authorList>
            <person name="Afonso C.L."/>
            <person name="Miller P.J."/>
            <person name="Scott M.A."/>
            <person name="Spackman E."/>
            <person name="Goraichik I."/>
            <person name="Dimitrov K.M."/>
            <person name="Suarez D.L."/>
            <person name="Swayne D.E."/>
        </authorList>
    </citation>
    <scope>NUCLEOTIDE SEQUENCE [LARGE SCALE GENOMIC DNA]</scope>
    <source>
        <strain evidence="1 2">DSM 12816</strain>
    </source>
</reference>
<name>A0A1W2BR55_9FIRM</name>
<dbReference type="InterPro" id="IPR008969">
    <property type="entry name" value="CarboxyPept-like_regulatory"/>
</dbReference>
<gene>
    <name evidence="1" type="ORF">SAMN02745168_2316</name>
</gene>
<keyword evidence="2" id="KW-1185">Reference proteome</keyword>
<dbReference type="RefSeq" id="WP_084234994.1">
    <property type="nucleotide sequence ID" value="NZ_FWXW01000006.1"/>
</dbReference>
<dbReference type="OrthoDB" id="1807736at2"/>
<dbReference type="Proteomes" id="UP000192790">
    <property type="component" value="Unassembled WGS sequence"/>
</dbReference>
<dbReference type="AlphaFoldDB" id="A0A1W2BR55"/>
<dbReference type="EMBL" id="FWXW01000006">
    <property type="protein sequence ID" value="SMC75351.1"/>
    <property type="molecule type" value="Genomic_DNA"/>
</dbReference>